<organism evidence="2 3">
    <name type="scientific">Bifidobacterium asteroides</name>
    <dbReference type="NCBI Taxonomy" id="1684"/>
    <lineage>
        <taxon>Bacteria</taxon>
        <taxon>Bacillati</taxon>
        <taxon>Actinomycetota</taxon>
        <taxon>Actinomycetes</taxon>
        <taxon>Bifidobacteriales</taxon>
        <taxon>Bifidobacteriaceae</taxon>
        <taxon>Bifidobacterium</taxon>
    </lineage>
</organism>
<reference evidence="2 3" key="1">
    <citation type="submission" date="2019-11" db="EMBL/GenBank/DDBJ databases">
        <title>Draft Genome Sequence of Plant Growth-Promoting Rhizosphere-Associated Bacteria.</title>
        <authorList>
            <person name="Vasilyev I.Y."/>
            <person name="Radchenko V."/>
            <person name="Ilnitskaya E.V."/>
        </authorList>
    </citation>
    <scope>NUCLEOTIDE SEQUENCE [LARGE SCALE GENOMIC DNA]</scope>
    <source>
        <strain evidence="2 3">VRA_9sq_n</strain>
    </source>
</reference>
<evidence type="ECO:0000313" key="3">
    <source>
        <dbReference type="Proteomes" id="UP000436357"/>
    </source>
</evidence>
<evidence type="ECO:0000256" key="1">
    <source>
        <dbReference type="SAM" id="Phobius"/>
    </source>
</evidence>
<keyword evidence="1" id="KW-0472">Membrane</keyword>
<dbReference type="EMBL" id="WKKW01000001">
    <property type="protein sequence ID" value="MSD90328.1"/>
    <property type="molecule type" value="Genomic_DNA"/>
</dbReference>
<evidence type="ECO:0000313" key="2">
    <source>
        <dbReference type="EMBL" id="MSD90328.1"/>
    </source>
</evidence>
<keyword evidence="1" id="KW-1133">Transmembrane helix</keyword>
<dbReference type="OrthoDB" id="3240459at2"/>
<keyword evidence="1" id="KW-0812">Transmembrane</keyword>
<feature type="transmembrane region" description="Helical" evidence="1">
    <location>
        <begin position="472"/>
        <end position="493"/>
    </location>
</feature>
<gene>
    <name evidence="2" type="ORF">GKC41_01395</name>
</gene>
<comment type="caution">
    <text evidence="2">The sequence shown here is derived from an EMBL/GenBank/DDBJ whole genome shotgun (WGS) entry which is preliminary data.</text>
</comment>
<dbReference type="AlphaFoldDB" id="A0A6N7TW96"/>
<proteinExistence type="predicted"/>
<dbReference type="Proteomes" id="UP000436357">
    <property type="component" value="Unassembled WGS sequence"/>
</dbReference>
<accession>A0A6N7TW96</accession>
<dbReference type="RefSeq" id="WP_154312602.1">
    <property type="nucleotide sequence ID" value="NZ_WKKW01000001.1"/>
</dbReference>
<sequence>MSQSVGSYAIMLTNFDSEEQLNDWNQVRLLCNSKHKQKCDQERIPEVNSKFWSDGPDGVSVCERTIQQHPEFLERFAGILRTAFLYSPHVLVTDAELFDGVYFLAFGPDVVLDLLGQNGYEKPFLTVSGRQPTLEQCLLQFTTVPLDHQHQLSAGEETVDLPDIGTLRPLEYQVLQKTITSEESQRFIPQVRAVLDGHAGDHWSIAQRIACLYAVYSQQDPSDDTCQLLAQRWQEWIDAEQKGLIRYEQQDSQSGSNSGIVRSFNDAFLPVVRENADCLRSWCSTSKANEAEKTAFRNVLDKISHEPRRSKAFALIRHSALPLGTTDCNRTMECDQQTLVDWYQFVYRLAMADYLGCCLMAVQSKPNSYERYAGRTGGRSLMLSGKVTELLGQMPSGCFVQFCYQSRDAIQQWRNCRPNAPDSDQQRHIRNIAYCVQKFASQLDRKQDNCKIIKQFIATLIIASISVFCDKIIFSSSISIIVILTGAWFIEVFPELLTMMEWMHDQHTATQTMVFAQR</sequence>
<name>A0A6N7TW96_9BIFI</name>
<protein>
    <submittedName>
        <fullName evidence="2">Uncharacterized protein</fullName>
    </submittedName>
</protein>